<dbReference type="EMBL" id="SLZV01000038">
    <property type="protein sequence ID" value="TCS61187.1"/>
    <property type="molecule type" value="Genomic_DNA"/>
</dbReference>
<dbReference type="Proteomes" id="UP000702954">
    <property type="component" value="Unassembled WGS sequence"/>
</dbReference>
<dbReference type="Pfam" id="PF18941">
    <property type="entry name" value="DUF5688"/>
    <property type="match status" value="1"/>
</dbReference>
<comment type="caution">
    <text evidence="2">The sequence shown here is derived from an EMBL/GenBank/DDBJ whole genome shotgun (WGS) entry which is preliminary data.</text>
</comment>
<evidence type="ECO:0008006" key="5">
    <source>
        <dbReference type="Google" id="ProtNLM"/>
    </source>
</evidence>
<evidence type="ECO:0000313" key="3">
    <source>
        <dbReference type="Proteomes" id="UP000294613"/>
    </source>
</evidence>
<evidence type="ECO:0000313" key="1">
    <source>
        <dbReference type="EMBL" id="GBU05725.1"/>
    </source>
</evidence>
<sequence length="305" mass="35507">MDFDMFYEELKKQILEFVTEEVKGTIDFRMVYKNGQQNHGIVFRPEGSNVGITTYAEDFYRMYKEGISFPSIIESYAGTLHEAKDEIPFTKNIQILEAKKENIIPAFIPKESLEFRPKLAHVPFENLEIIFQWNVPGTEYSVKLPEEYFNYHQIEPKQFLAELIDDPSFKNQTEVFSISRLFEPGDIEIPKEQEMYCVTNQNKNWGAASILNKDIMDEVADFFGGKTYILPSSIHECLAVDTHVYTVEELKTMVRDINSKPDLVGADFLSNEVYVYDSYTRELKLAGEQRTKEIQNPEKQEPIKR</sequence>
<dbReference type="RefSeq" id="WP_116441965.1">
    <property type="nucleotide sequence ID" value="NZ_BHEO01000008.1"/>
</dbReference>
<proteinExistence type="predicted"/>
<protein>
    <recommendedName>
        <fullName evidence="5">DUF1444 family protein</fullName>
    </recommendedName>
</protein>
<evidence type="ECO:0000313" key="2">
    <source>
        <dbReference type="EMBL" id="TCS61187.1"/>
    </source>
</evidence>
<dbReference type="InterPro" id="IPR043743">
    <property type="entry name" value="DUF5688"/>
</dbReference>
<dbReference type="Proteomes" id="UP000294613">
    <property type="component" value="Unassembled WGS sequence"/>
</dbReference>
<evidence type="ECO:0000313" key="4">
    <source>
        <dbReference type="Proteomes" id="UP000702954"/>
    </source>
</evidence>
<organism evidence="2 3">
    <name type="scientific">Faecalimonas umbilicata</name>
    <dbReference type="NCBI Taxonomy" id="1912855"/>
    <lineage>
        <taxon>Bacteria</taxon>
        <taxon>Bacillati</taxon>
        <taxon>Bacillota</taxon>
        <taxon>Clostridia</taxon>
        <taxon>Lachnospirales</taxon>
        <taxon>Lachnospiraceae</taxon>
        <taxon>Faecalimonas</taxon>
    </lineage>
</organism>
<accession>A0A4R3J708</accession>
<gene>
    <name evidence="2" type="ORF">EDD74_1388</name>
    <name evidence="1" type="ORF">FAEUMB_22660</name>
</gene>
<keyword evidence="4" id="KW-1185">Reference proteome</keyword>
<reference evidence="1 4" key="1">
    <citation type="journal article" date="2018" name="Int. J. Syst. Evol. Microbiol.">
        <title>Draft Genome Sequence of Faecalimonas umbilicata JCM 30896T, an Acetate-Producing Bacterium Isolated from Human Feces.</title>
        <authorList>
            <person name="Sakamoto M."/>
            <person name="Ikeyama N."/>
            <person name="Yuki M."/>
            <person name="Ohkuma M."/>
        </authorList>
    </citation>
    <scope>NUCLEOTIDE SEQUENCE [LARGE SCALE GENOMIC DNA]</scope>
    <source>
        <strain evidence="1 4">EGH7</strain>
    </source>
</reference>
<dbReference type="AlphaFoldDB" id="A0A4R3J708"/>
<name>A0A4R3J708_9FIRM</name>
<reference evidence="2 3" key="2">
    <citation type="submission" date="2019-03" db="EMBL/GenBank/DDBJ databases">
        <title>Genomic Encyclopedia of Type Strains, Phase IV (KMG-IV): sequencing the most valuable type-strain genomes for metagenomic binning, comparative biology and taxonomic classification.</title>
        <authorList>
            <person name="Goeker M."/>
        </authorList>
    </citation>
    <scope>NUCLEOTIDE SEQUENCE [LARGE SCALE GENOMIC DNA]</scope>
    <source>
        <strain evidence="2 3">DSM 103426</strain>
    </source>
</reference>
<dbReference type="EMBL" id="BHEO01000008">
    <property type="protein sequence ID" value="GBU05725.1"/>
    <property type="molecule type" value="Genomic_DNA"/>
</dbReference>